<feature type="transmembrane region" description="Helical" evidence="1">
    <location>
        <begin position="236"/>
        <end position="253"/>
    </location>
</feature>
<accession>A0A916E277</accession>
<feature type="transmembrane region" description="Helical" evidence="1">
    <location>
        <begin position="133"/>
        <end position="158"/>
    </location>
</feature>
<dbReference type="AlphaFoldDB" id="A0A916E277"/>
<feature type="transmembrane region" description="Helical" evidence="1">
    <location>
        <begin position="273"/>
        <end position="296"/>
    </location>
</feature>
<dbReference type="Proteomes" id="UP000684084">
    <property type="component" value="Unassembled WGS sequence"/>
</dbReference>
<evidence type="ECO:0000256" key="1">
    <source>
        <dbReference type="SAM" id="Phobius"/>
    </source>
</evidence>
<keyword evidence="1" id="KW-1133">Transmembrane helix</keyword>
<sequence>MQRLPPAGWSRHHLVYPHRCFYCSPNSNPSEYTRPISRLSEPPIPMPEPFHFPDTTNNFTKNLRKYHSNDRCHCHFANYNNIRASVNDSIIAVSPVSDRESISITINDEKSEKGIKIKRKKSPMDNPPWWRRVYWIFLTILNFYALIGSIALIVNLCLKTNPFGSYQNVVSNYVFIIITTLELAPRAANIYQIHQYSKGKLGLCEVLAIIIGKKELYLLYGKTHLTQKQINKMEHMTDALCFIYWIFLSYQIALEIQKNMEHSVEFIILNDRVRLLLFTLLLTATLTILRILWTLLKKCVYFVDKLDY</sequence>
<keyword evidence="1" id="KW-0812">Transmembrane</keyword>
<comment type="caution">
    <text evidence="2">The sequence shown here is derived from an EMBL/GenBank/DDBJ whole genome shotgun (WGS) entry which is preliminary data.</text>
</comment>
<evidence type="ECO:0000313" key="3">
    <source>
        <dbReference type="Proteomes" id="UP000684084"/>
    </source>
</evidence>
<dbReference type="EMBL" id="CAGKOT010000008">
    <property type="protein sequence ID" value="CAB5352856.1"/>
    <property type="molecule type" value="Genomic_DNA"/>
</dbReference>
<evidence type="ECO:0000313" key="2">
    <source>
        <dbReference type="EMBL" id="CAB5352856.1"/>
    </source>
</evidence>
<proteinExistence type="predicted"/>
<name>A0A916E277_9GLOM</name>
<organism evidence="2 3">
    <name type="scientific">Rhizophagus irregularis</name>
    <dbReference type="NCBI Taxonomy" id="588596"/>
    <lineage>
        <taxon>Eukaryota</taxon>
        <taxon>Fungi</taxon>
        <taxon>Fungi incertae sedis</taxon>
        <taxon>Mucoromycota</taxon>
        <taxon>Glomeromycotina</taxon>
        <taxon>Glomeromycetes</taxon>
        <taxon>Glomerales</taxon>
        <taxon>Glomeraceae</taxon>
        <taxon>Rhizophagus</taxon>
    </lineage>
</organism>
<dbReference type="VEuPathDB" id="FungiDB:RhiirFUN_025837"/>
<reference evidence="2" key="1">
    <citation type="submission" date="2020-05" db="EMBL/GenBank/DDBJ databases">
        <authorList>
            <person name="Rincon C."/>
            <person name="Sanders R I."/>
            <person name="Robbins C."/>
            <person name="Chaturvedi A."/>
        </authorList>
    </citation>
    <scope>NUCLEOTIDE SEQUENCE</scope>
    <source>
        <strain evidence="2">CHB12</strain>
    </source>
</reference>
<dbReference type="OrthoDB" id="2448965at2759"/>
<gene>
    <name evidence="2" type="ORF">CHRIB12_LOCUS5557</name>
</gene>
<protein>
    <submittedName>
        <fullName evidence="2">Uncharacterized protein</fullName>
    </submittedName>
</protein>
<keyword evidence="1" id="KW-0472">Membrane</keyword>